<dbReference type="PANTHER" id="PTHR11374:SF44">
    <property type="entry name" value="UDP-GLUCOSE 6-DEHYDROGENASE 2"/>
    <property type="match status" value="1"/>
</dbReference>
<dbReference type="PIRSF" id="PIRSF000124">
    <property type="entry name" value="UDPglc_GDPman_dh"/>
    <property type="match status" value="1"/>
</dbReference>
<dbReference type="SMART" id="SM00984">
    <property type="entry name" value="UDPG_MGDP_dh_C"/>
    <property type="match status" value="1"/>
</dbReference>
<dbReference type="Gene3D" id="3.40.50.720">
    <property type="entry name" value="NAD(P)-binding Rossmann-like Domain"/>
    <property type="match status" value="1"/>
</dbReference>
<protein>
    <submittedName>
        <fullName evidence="5">UDP-glucose 6-dehydrogenase</fullName>
    </submittedName>
</protein>
<dbReference type="SUPFAM" id="SSF52413">
    <property type="entry name" value="UDP-glucose/GDP-mannose dehydrogenase C-terminal domain"/>
    <property type="match status" value="1"/>
</dbReference>
<evidence type="ECO:0000256" key="1">
    <source>
        <dbReference type="ARBA" id="ARBA00006601"/>
    </source>
</evidence>
<dbReference type="GO" id="GO:0006024">
    <property type="term" value="P:glycosaminoglycan biosynthetic process"/>
    <property type="evidence" value="ECO:0007669"/>
    <property type="project" value="TreeGrafter"/>
</dbReference>
<comment type="similarity">
    <text evidence="1 2">Belongs to the UDP-glucose/GDP-mannose dehydrogenase family.</text>
</comment>
<evidence type="ECO:0000313" key="5">
    <source>
        <dbReference type="EnsemblPlants" id="EMT14190"/>
    </source>
</evidence>
<evidence type="ECO:0000259" key="4">
    <source>
        <dbReference type="SMART" id="SM00984"/>
    </source>
</evidence>
<evidence type="ECO:0000256" key="2">
    <source>
        <dbReference type="PIRNR" id="PIRNR000124"/>
    </source>
</evidence>
<proteinExistence type="inferred from homology"/>
<reference evidence="5" key="1">
    <citation type="submission" date="2015-06" db="UniProtKB">
        <authorList>
            <consortium name="EnsemblPlants"/>
        </authorList>
    </citation>
    <scope>IDENTIFICATION</scope>
</reference>
<dbReference type="InterPro" id="IPR001732">
    <property type="entry name" value="UDP-Glc/GDP-Man_DH_N"/>
</dbReference>
<dbReference type="InterPro" id="IPR014027">
    <property type="entry name" value="UDP-Glc/GDP-Man_DH_C"/>
</dbReference>
<dbReference type="SUPFAM" id="SSF51735">
    <property type="entry name" value="NAD(P)-binding Rossmann-fold domains"/>
    <property type="match status" value="1"/>
</dbReference>
<dbReference type="GO" id="GO:0003979">
    <property type="term" value="F:UDP-glucose 6-dehydrogenase activity"/>
    <property type="evidence" value="ECO:0007669"/>
    <property type="project" value="InterPro"/>
</dbReference>
<dbReference type="InterPro" id="IPR028356">
    <property type="entry name" value="UDPglc_DH_euk"/>
</dbReference>
<evidence type="ECO:0000256" key="3">
    <source>
        <dbReference type="SAM" id="MobiDB-lite"/>
    </source>
</evidence>
<feature type="region of interest" description="Disordered" evidence="3">
    <location>
        <begin position="61"/>
        <end position="87"/>
    </location>
</feature>
<feature type="domain" description="UDP-glucose/GDP-mannose dehydrogenase C-terminal" evidence="4">
    <location>
        <begin position="214"/>
        <end position="335"/>
    </location>
</feature>
<dbReference type="InterPro" id="IPR017476">
    <property type="entry name" value="UDP-Glc/GDP-Man"/>
</dbReference>
<organism evidence="5">
    <name type="scientific">Aegilops tauschii</name>
    <name type="common">Tausch's goatgrass</name>
    <name type="synonym">Aegilops squarrosa</name>
    <dbReference type="NCBI Taxonomy" id="37682"/>
    <lineage>
        <taxon>Eukaryota</taxon>
        <taxon>Viridiplantae</taxon>
        <taxon>Streptophyta</taxon>
        <taxon>Embryophyta</taxon>
        <taxon>Tracheophyta</taxon>
        <taxon>Spermatophyta</taxon>
        <taxon>Magnoliopsida</taxon>
        <taxon>Liliopsida</taxon>
        <taxon>Poales</taxon>
        <taxon>Poaceae</taxon>
        <taxon>BOP clade</taxon>
        <taxon>Pooideae</taxon>
        <taxon>Triticodae</taxon>
        <taxon>Triticeae</taxon>
        <taxon>Triticinae</taxon>
        <taxon>Aegilops</taxon>
    </lineage>
</organism>
<name>N1QWP6_AEGTA</name>
<sequence>MRKTPISTWTLSCSSTLCPTPPLISLINIGLIHISEARIAGCNSDRLPIYKPGLAAAASFSSAPTSARRTSSPSPSTPSTKSRGLGTGKAADLTYCVSAARMIVDISRSNKIIVKKFTVPVKTAKAIEKILAHNGRGVLNQILSNPEFLDEGTTAGSCFRKYILNLVYICECYGLPDVADYWRLVIVINDCQKSGFVNHVVSSMFNTVAVNKVAMPGFAFKKDTGDTRETPAIDMCGGLLSDKAVVNMYYPQVTEEQVRRDLAMNKFDSDHPCHLLPVGEPAGQPATVTSDVYEAVRDAHAVCILTKWEEFRSLDCTRMYTEAGFRLCRRNIVDPAGEAPGYGIDRLCNWQAA</sequence>
<dbReference type="Pfam" id="PF03720">
    <property type="entry name" value="UDPG_MGDP_dh_C"/>
    <property type="match status" value="1"/>
</dbReference>
<dbReference type="GO" id="GO:0005634">
    <property type="term" value="C:nucleus"/>
    <property type="evidence" value="ECO:0007669"/>
    <property type="project" value="TreeGrafter"/>
</dbReference>
<dbReference type="PANTHER" id="PTHR11374">
    <property type="entry name" value="UDP-GLUCOSE DEHYDROGENASE/UDP-MANNAC DEHYDROGENASE"/>
    <property type="match status" value="1"/>
</dbReference>
<feature type="compositionally biased region" description="Low complexity" evidence="3">
    <location>
        <begin position="61"/>
        <end position="83"/>
    </location>
</feature>
<dbReference type="GO" id="GO:0051287">
    <property type="term" value="F:NAD binding"/>
    <property type="evidence" value="ECO:0007669"/>
    <property type="project" value="InterPro"/>
</dbReference>
<accession>N1QWP6</accession>
<dbReference type="EnsemblPlants" id="EMT14190">
    <property type="protein sequence ID" value="EMT14190"/>
    <property type="gene ID" value="F775_18281"/>
</dbReference>
<dbReference type="InterPro" id="IPR036291">
    <property type="entry name" value="NAD(P)-bd_dom_sf"/>
</dbReference>
<dbReference type="InterPro" id="IPR036220">
    <property type="entry name" value="UDP-Glc/GDP-Man_DH_C_sf"/>
</dbReference>
<dbReference type="AlphaFoldDB" id="N1QWP6"/>
<dbReference type="Pfam" id="PF03721">
    <property type="entry name" value="UDPG_MGDP_dh_N"/>
    <property type="match status" value="1"/>
</dbReference>